<evidence type="ECO:0000256" key="1">
    <source>
        <dbReference type="SAM" id="MobiDB-lite"/>
    </source>
</evidence>
<proteinExistence type="predicted"/>
<protein>
    <recommendedName>
        <fullName evidence="2">DUF4332 domain-containing protein</fullName>
    </recommendedName>
</protein>
<dbReference type="Proteomes" id="UP000316598">
    <property type="component" value="Unassembled WGS sequence"/>
</dbReference>
<name>A0A5C5WU22_9BACT</name>
<reference evidence="3 4" key="1">
    <citation type="submission" date="2019-02" db="EMBL/GenBank/DDBJ databases">
        <title>Deep-cultivation of Planctomycetes and their phenomic and genomic characterization uncovers novel biology.</title>
        <authorList>
            <person name="Wiegand S."/>
            <person name="Jogler M."/>
            <person name="Boedeker C."/>
            <person name="Pinto D."/>
            <person name="Vollmers J."/>
            <person name="Rivas-Marin E."/>
            <person name="Kohn T."/>
            <person name="Peeters S.H."/>
            <person name="Heuer A."/>
            <person name="Rast P."/>
            <person name="Oberbeckmann S."/>
            <person name="Bunk B."/>
            <person name="Jeske O."/>
            <person name="Meyerdierks A."/>
            <person name="Storesund J.E."/>
            <person name="Kallscheuer N."/>
            <person name="Luecker S."/>
            <person name="Lage O.M."/>
            <person name="Pohl T."/>
            <person name="Merkel B.J."/>
            <person name="Hornburger P."/>
            <person name="Mueller R.-W."/>
            <person name="Bruemmer F."/>
            <person name="Labrenz M."/>
            <person name="Spormann A.M."/>
            <person name="Op Den Camp H."/>
            <person name="Overmann J."/>
            <person name="Amann R."/>
            <person name="Jetten M.S.M."/>
            <person name="Mascher T."/>
            <person name="Medema M.H."/>
            <person name="Devos D.P."/>
            <person name="Kaster A.-K."/>
            <person name="Ovreas L."/>
            <person name="Rohde M."/>
            <person name="Galperin M.Y."/>
            <person name="Jogler C."/>
        </authorList>
    </citation>
    <scope>NUCLEOTIDE SEQUENCE [LARGE SCALE GENOMIC DNA]</scope>
    <source>
        <strain evidence="3 4">Pla22</strain>
    </source>
</reference>
<dbReference type="OrthoDB" id="268732at2"/>
<dbReference type="AlphaFoldDB" id="A0A5C5WU22"/>
<dbReference type="Gene3D" id="1.10.575.10">
    <property type="entry name" value="P1 Nuclease"/>
    <property type="match status" value="1"/>
</dbReference>
<dbReference type="GO" id="GO:0016788">
    <property type="term" value="F:hydrolase activity, acting on ester bonds"/>
    <property type="evidence" value="ECO:0007669"/>
    <property type="project" value="InterPro"/>
</dbReference>
<dbReference type="Pfam" id="PF14229">
    <property type="entry name" value="DUF4332"/>
    <property type="match status" value="1"/>
</dbReference>
<evidence type="ECO:0000313" key="4">
    <source>
        <dbReference type="Proteomes" id="UP000316598"/>
    </source>
</evidence>
<gene>
    <name evidence="3" type="ORF">Pla22_13410</name>
</gene>
<dbReference type="RefSeq" id="WP_146513877.1">
    <property type="nucleotide sequence ID" value="NZ_SJPI01000001.1"/>
</dbReference>
<dbReference type="EMBL" id="SJPI01000001">
    <property type="protein sequence ID" value="TWT53709.1"/>
    <property type="molecule type" value="Genomic_DNA"/>
</dbReference>
<evidence type="ECO:0000313" key="3">
    <source>
        <dbReference type="EMBL" id="TWT53709.1"/>
    </source>
</evidence>
<accession>A0A5C5WU22</accession>
<dbReference type="SUPFAM" id="SSF48537">
    <property type="entry name" value="Phospholipase C/P1 nuclease"/>
    <property type="match status" value="1"/>
</dbReference>
<feature type="region of interest" description="Disordered" evidence="1">
    <location>
        <begin position="316"/>
        <end position="355"/>
    </location>
</feature>
<keyword evidence="4" id="KW-1185">Reference proteome</keyword>
<dbReference type="InterPro" id="IPR025567">
    <property type="entry name" value="DUF4332"/>
</dbReference>
<dbReference type="CDD" id="cd10981">
    <property type="entry name" value="ZnPC_S1P1"/>
    <property type="match status" value="1"/>
</dbReference>
<feature type="domain" description="DUF4332" evidence="2">
    <location>
        <begin position="373"/>
        <end position="496"/>
    </location>
</feature>
<comment type="caution">
    <text evidence="3">The sequence shown here is derived from an EMBL/GenBank/DDBJ whole genome shotgun (WGS) entry which is preliminary data.</text>
</comment>
<sequence length="505" mass="57227">MNPLITILRHTQCRSTHHHFALDALPLVGTDAGKRLTKILLRYHDDYLRGAKDPDTRFRDFQNHVVHVKDGYWGGAPRVAHQWYDRMQRYLRKGKLHYAAHSAGVVSHYFSDPMMPLHTQQCDREKILHRPIEWSVTKSYSSIYKIWRDDEMRVVFDLSDKPGWLGEAILHGARYASDYYHPLMDTYDLARGKKNPTLGLSLISKQALAELFGLVVTGWARVLERAAADAEATMMHSLPTVSTTKAAALAIGRAPTKYLVSRLSNYQERLAVEALIEEYERTGELVRHLPVEVDIVHRVNKVWADENAWKARREQLRSSQTKVDVETSESMTDETDPEPRTIPFPQTTSQPRTRNRPLPTIRLFVTDPLVDAPSIGPRTAERFLSIGVHSVGQFLSASADDLSDQLATRWINSSIIELWQRQARVMCDVPGLNALAAQMLAGAGITDRSTLSNCDSTELHAKVSDYATTSAGRRYLRGSMPPKLSEVQKWIDDAHEERPAFRKSA</sequence>
<dbReference type="InterPro" id="IPR008947">
    <property type="entry name" value="PLipase_C/P1_nuclease_dom_sf"/>
</dbReference>
<evidence type="ECO:0000259" key="2">
    <source>
        <dbReference type="Pfam" id="PF14229"/>
    </source>
</evidence>
<organism evidence="3 4">
    <name type="scientific">Rubripirellula amarantea</name>
    <dbReference type="NCBI Taxonomy" id="2527999"/>
    <lineage>
        <taxon>Bacteria</taxon>
        <taxon>Pseudomonadati</taxon>
        <taxon>Planctomycetota</taxon>
        <taxon>Planctomycetia</taxon>
        <taxon>Pirellulales</taxon>
        <taxon>Pirellulaceae</taxon>
        <taxon>Rubripirellula</taxon>
    </lineage>
</organism>